<dbReference type="InterPro" id="IPR036508">
    <property type="entry name" value="Chitin-bd_dom_sf"/>
</dbReference>
<organism evidence="3 4">
    <name type="scientific">Olea europaea subsp. europaea</name>
    <dbReference type="NCBI Taxonomy" id="158383"/>
    <lineage>
        <taxon>Eukaryota</taxon>
        <taxon>Viridiplantae</taxon>
        <taxon>Streptophyta</taxon>
        <taxon>Embryophyta</taxon>
        <taxon>Tracheophyta</taxon>
        <taxon>Spermatophyta</taxon>
        <taxon>Magnoliopsida</taxon>
        <taxon>eudicotyledons</taxon>
        <taxon>Gunneridae</taxon>
        <taxon>Pentapetalae</taxon>
        <taxon>asterids</taxon>
        <taxon>lamiids</taxon>
        <taxon>Lamiales</taxon>
        <taxon>Oleaceae</taxon>
        <taxon>Oleeae</taxon>
        <taxon>Olea</taxon>
    </lineage>
</organism>
<proteinExistence type="predicted"/>
<dbReference type="SUPFAM" id="SSF57625">
    <property type="entry name" value="Invertebrate chitin-binding proteins"/>
    <property type="match status" value="1"/>
</dbReference>
<sequence length="965" mass="102571">SYSPALSTSYTTASPLPVVSYSTPKPSLYNVASYSTTPAPYSPTSASYSPSVGGYSPSAVPYSPSPAPYSPSSIPHSPSPIPYSPSPIPYSPSPAPYSPSSIPHSPSPIPHSPSPAPYSPSPVTYSPSGSFASYSSAQPVSYTSHPKLYTPSSTVAPAIVSYSTPAPKTYYPTSTPIPVVQYSTPAPQTYHSASQYSSHSTGSLPVAGFPVYSQHSAGQAQYSAGQAQYSAGQGQYSSGEGAHVYSGQALNPGYIAGQYNQYSQPSHPVNSYSGSAYKTSSGSAARVQYSTSKAPGSYVSSTTEKGAYASPSSTPIAYSTTVSPINTFEYSTTKPLSYQSGASSYSGSQASDYSSSNRLLERINYSKSSNLGYPSANQVYSGTASAEAYSGDEYLPPLESGAVYDVKKPCDHPVPAEPQYGSYVPSQTFLGTGYESLKYSPSPAYPSPSPAYPSPSPAYVSPVSYNVPASYNAESFAYKPIVVQPLPDVSSFKDYFYSSVLPSSYTPAPIAYSTTPAYFSTASPIQYSTPSYVSSSTASPAYVSSYSTPKPVSYTPSVVSSTASPIYESSYVSSYSTPKPYSPTPAPYSPTYVSTTSAPIVDYSFGSSYTPRPVTYTPRPIVSTTATPVVYSTTAKPVTYSAATFESSRIFPSSTPSPPVAYPSTPAPFPVGGPVSYASYSSPPVVYGPSNLQPIRTYQSTGSYDVASYTATPKPCASANALDIADESKANAASLPDGTYVVGIKHQDKVVVVSRLSDFNPLLVEKLGATCDCHAQSQPIKIVRRRKIKSIKSTSANPIDDESKYNSNSIHSYNAYQVDNSPNVSPNVDIVSYNTQEEAEKSEQFHAPAPVHKSQRKYSSKTTLVKTTPSAVSSTTEKSYDEGHSHDGDDTLSITEFGTIECKRAGLFRHPKHCNKFYQCNWDEWKKKFTLHEFKCPIHLAYDSNIGACNWPSKGPACSNGNLLV</sequence>
<feature type="region of interest" description="Disordered" evidence="1">
    <location>
        <begin position="839"/>
        <end position="887"/>
    </location>
</feature>
<dbReference type="Pfam" id="PF01607">
    <property type="entry name" value="CBM_14"/>
    <property type="match status" value="1"/>
</dbReference>
<name>A0A8S0TJB4_OLEEU</name>
<dbReference type="Gramene" id="OE9A085658T1">
    <property type="protein sequence ID" value="OE9A085658C1"/>
    <property type="gene ID" value="OE9A085658"/>
</dbReference>
<evidence type="ECO:0000313" key="3">
    <source>
        <dbReference type="EMBL" id="CAA3004767.1"/>
    </source>
</evidence>
<reference evidence="3 4" key="1">
    <citation type="submission" date="2019-12" db="EMBL/GenBank/DDBJ databases">
        <authorList>
            <person name="Alioto T."/>
            <person name="Alioto T."/>
            <person name="Gomez Garrido J."/>
        </authorList>
    </citation>
    <scope>NUCLEOTIDE SEQUENCE [LARGE SCALE GENOMIC DNA]</scope>
</reference>
<feature type="domain" description="Chitin-binding type-2" evidence="2">
    <location>
        <begin position="899"/>
        <end position="960"/>
    </location>
</feature>
<dbReference type="OrthoDB" id="76388at2759"/>
<dbReference type="GO" id="GO:0005576">
    <property type="term" value="C:extracellular region"/>
    <property type="evidence" value="ECO:0007669"/>
    <property type="project" value="InterPro"/>
</dbReference>
<dbReference type="InterPro" id="IPR002557">
    <property type="entry name" value="Chitin-bd_dom"/>
</dbReference>
<feature type="region of interest" description="Disordered" evidence="1">
    <location>
        <begin position="94"/>
        <end position="123"/>
    </location>
</feature>
<keyword evidence="4" id="KW-1185">Reference proteome</keyword>
<feature type="compositionally biased region" description="Basic and acidic residues" evidence="1">
    <location>
        <begin position="878"/>
        <end position="887"/>
    </location>
</feature>
<dbReference type="Proteomes" id="UP000594638">
    <property type="component" value="Unassembled WGS sequence"/>
</dbReference>
<feature type="compositionally biased region" description="Polar residues" evidence="1">
    <location>
        <begin position="860"/>
        <end position="877"/>
    </location>
</feature>
<dbReference type="AlphaFoldDB" id="A0A8S0TJB4"/>
<feature type="non-terminal residue" evidence="3">
    <location>
        <position position="1"/>
    </location>
</feature>
<dbReference type="GO" id="GO:0008061">
    <property type="term" value="F:chitin binding"/>
    <property type="evidence" value="ECO:0007669"/>
    <property type="project" value="InterPro"/>
</dbReference>
<comment type="caution">
    <text evidence="3">The sequence shown here is derived from an EMBL/GenBank/DDBJ whole genome shotgun (WGS) entry which is preliminary data.</text>
</comment>
<dbReference type="SMART" id="SM00494">
    <property type="entry name" value="ChtBD2"/>
    <property type="match status" value="1"/>
</dbReference>
<evidence type="ECO:0000259" key="2">
    <source>
        <dbReference type="PROSITE" id="PS50940"/>
    </source>
</evidence>
<protein>
    <submittedName>
        <fullName evidence="3">Signaling mucin HKR1-like</fullName>
    </submittedName>
</protein>
<gene>
    <name evidence="3" type="ORF">OLEA9_A085658</name>
</gene>
<dbReference type="PROSITE" id="PS50940">
    <property type="entry name" value="CHIT_BIND_II"/>
    <property type="match status" value="1"/>
</dbReference>
<dbReference type="Gene3D" id="2.170.140.10">
    <property type="entry name" value="Chitin binding domain"/>
    <property type="match status" value="1"/>
</dbReference>
<evidence type="ECO:0000256" key="1">
    <source>
        <dbReference type="SAM" id="MobiDB-lite"/>
    </source>
</evidence>
<accession>A0A8S0TJB4</accession>
<dbReference type="EMBL" id="CACTIH010006494">
    <property type="protein sequence ID" value="CAA3004767.1"/>
    <property type="molecule type" value="Genomic_DNA"/>
</dbReference>
<evidence type="ECO:0000313" key="4">
    <source>
        <dbReference type="Proteomes" id="UP000594638"/>
    </source>
</evidence>
<feature type="compositionally biased region" description="Pro residues" evidence="1">
    <location>
        <begin position="105"/>
        <end position="120"/>
    </location>
</feature>
<dbReference type="PRINTS" id="PR01217">
    <property type="entry name" value="PRICHEXTENSN"/>
</dbReference>